<sequence>MYDKLPPELWVKIVDYSREINLLLVNKNFFELFNLVDIEIDIIDYVIENNLICVLNFIVALKKLEHPIIDKIVVTDLLNKCLIGYCISGRLDIVKYLVILGADIRENDDCVVRTACHNGHIEVVKYLVNQGADIRAYDDDAIRLASKNGHLYVVKYLVSQGVNFRKYNDYEINWASQNGHGSVVDFLVSKGAVLHEK</sequence>
<evidence type="ECO:0000256" key="2">
    <source>
        <dbReference type="ARBA" id="ARBA00023043"/>
    </source>
</evidence>
<dbReference type="PROSITE" id="PS50088">
    <property type="entry name" value="ANK_REPEAT"/>
    <property type="match status" value="1"/>
</dbReference>
<evidence type="ECO:0000256" key="1">
    <source>
        <dbReference type="ARBA" id="ARBA00022737"/>
    </source>
</evidence>
<protein>
    <submittedName>
        <fullName evidence="3">Ankyrin repeat protein</fullName>
    </submittedName>
</protein>
<dbReference type="PROSITE" id="PS50297">
    <property type="entry name" value="ANK_REP_REGION"/>
    <property type="match status" value="1"/>
</dbReference>
<dbReference type="InterPro" id="IPR036770">
    <property type="entry name" value="Ankyrin_rpt-contain_sf"/>
</dbReference>
<evidence type="ECO:0000313" key="4">
    <source>
        <dbReference type="Proteomes" id="UP000240935"/>
    </source>
</evidence>
<dbReference type="PANTHER" id="PTHR44207:SF1">
    <property type="entry name" value="SURFACE ANTIGEN BSPA-LIKE"/>
    <property type="match status" value="1"/>
</dbReference>
<reference evidence="3 4" key="1">
    <citation type="journal article" date="2014" name="Virol. J.">
        <title>Samba virus: a novel mimivirus from a giant rain forest, the Brazilian Amazon.</title>
        <authorList>
            <person name="Campos R.K."/>
            <person name="Boratto P.V."/>
            <person name="Assis F.L."/>
            <person name="Aguiar E.R."/>
            <person name="Silva L.C."/>
            <person name="Albarnaz J.D."/>
            <person name="Dornas F.P."/>
            <person name="Trindade G.S."/>
            <person name="Ferreira P.P."/>
            <person name="Marques J.T."/>
            <person name="Robert C."/>
            <person name="Raoult D."/>
            <person name="Kroon E.G."/>
            <person name="La Scola B."/>
            <person name="Abrahao J.S."/>
        </authorList>
    </citation>
    <scope>NUCLEOTIDE SEQUENCE [LARGE SCALE GENOMIC DNA]</scope>
</reference>
<dbReference type="SUPFAM" id="SSF48403">
    <property type="entry name" value="Ankyrin repeat"/>
    <property type="match status" value="1"/>
</dbReference>
<proteinExistence type="predicted"/>
<dbReference type="SMR" id="A0A140E1B0"/>
<keyword evidence="2" id="KW-0040">ANK repeat</keyword>
<accession>A0A140E1B0</accession>
<dbReference type="PANTHER" id="PTHR44207">
    <property type="entry name" value="SURFACE ANTIGEN BSPA-LIKE-RELATED"/>
    <property type="match status" value="1"/>
</dbReference>
<dbReference type="Gene3D" id="1.25.40.20">
    <property type="entry name" value="Ankyrin repeat-containing domain"/>
    <property type="match status" value="1"/>
</dbReference>
<dbReference type="SMART" id="SM00248">
    <property type="entry name" value="ANK"/>
    <property type="match status" value="4"/>
</dbReference>
<keyword evidence="1" id="KW-0677">Repeat</keyword>
<name>A0A140E1B0_MIMIV</name>
<dbReference type="Proteomes" id="UP000240935">
    <property type="component" value="Segment"/>
</dbReference>
<organism evidence="3 4">
    <name type="scientific">Samba virus</name>
    <dbReference type="NCBI Taxonomy" id="1461100"/>
    <lineage>
        <taxon>Viruses</taxon>
        <taxon>Varidnaviria</taxon>
        <taxon>Bamfordvirae</taxon>
        <taxon>Nucleocytoviricota</taxon>
        <taxon>Megaviricetes</taxon>
        <taxon>Imitervirales</taxon>
        <taxon>Mimiviridae</taxon>
        <taxon>Megamimivirinae</taxon>
        <taxon>Mimivirus</taxon>
        <taxon>Mimivirus bradfordmassiliense</taxon>
    </lineage>
</organism>
<dbReference type="Pfam" id="PF12796">
    <property type="entry name" value="Ank_2"/>
    <property type="match status" value="1"/>
</dbReference>
<dbReference type="InterPro" id="IPR002110">
    <property type="entry name" value="Ankyrin_rpt"/>
</dbReference>
<evidence type="ECO:0000313" key="3">
    <source>
        <dbReference type="EMBL" id="AMK62085.1"/>
    </source>
</evidence>
<dbReference type="EMBL" id="KF959826">
    <property type="protein sequence ID" value="AMK62085.1"/>
    <property type="molecule type" value="Genomic_DNA"/>
</dbReference>